<proteinExistence type="predicted"/>
<sequence>MPKPTKIQEYSDVLFIAENLLAASVALKEDVHDLDSFEGDKAEIHCNDISEILDLKSLNWLKIAESMRKVAAGMSNIDQLVKTHFLCNQLEMSEDKSLQLVTRWLQTLLCYGCCWQFHASTGCADSVWGPLKMTFDSVQLHIHAEAGLIKGCVCRLPQQLGNVHRVPSPDTAMNSDGPSPTWLEEIEVCKKFWAQVRIPNSKAELYPLAKGMSKTGISWGTQYYNCEEQAFSYSVCLRETNTVRQREFRCL</sequence>
<dbReference type="Proteomes" id="UP001215280">
    <property type="component" value="Unassembled WGS sequence"/>
</dbReference>
<dbReference type="AlphaFoldDB" id="A0AAD7IGL9"/>
<accession>A0AAD7IGL9</accession>
<organism evidence="1 2">
    <name type="scientific">Mycena maculata</name>
    <dbReference type="NCBI Taxonomy" id="230809"/>
    <lineage>
        <taxon>Eukaryota</taxon>
        <taxon>Fungi</taxon>
        <taxon>Dikarya</taxon>
        <taxon>Basidiomycota</taxon>
        <taxon>Agaricomycotina</taxon>
        <taxon>Agaricomycetes</taxon>
        <taxon>Agaricomycetidae</taxon>
        <taxon>Agaricales</taxon>
        <taxon>Marasmiineae</taxon>
        <taxon>Mycenaceae</taxon>
        <taxon>Mycena</taxon>
    </lineage>
</organism>
<evidence type="ECO:0000313" key="1">
    <source>
        <dbReference type="EMBL" id="KAJ7741962.1"/>
    </source>
</evidence>
<reference evidence="1" key="1">
    <citation type="submission" date="2023-03" db="EMBL/GenBank/DDBJ databases">
        <title>Massive genome expansion in bonnet fungi (Mycena s.s.) driven by repeated elements and novel gene families across ecological guilds.</title>
        <authorList>
            <consortium name="Lawrence Berkeley National Laboratory"/>
            <person name="Harder C.B."/>
            <person name="Miyauchi S."/>
            <person name="Viragh M."/>
            <person name="Kuo A."/>
            <person name="Thoen E."/>
            <person name="Andreopoulos B."/>
            <person name="Lu D."/>
            <person name="Skrede I."/>
            <person name="Drula E."/>
            <person name="Henrissat B."/>
            <person name="Morin E."/>
            <person name="Kohler A."/>
            <person name="Barry K."/>
            <person name="LaButti K."/>
            <person name="Morin E."/>
            <person name="Salamov A."/>
            <person name="Lipzen A."/>
            <person name="Mereny Z."/>
            <person name="Hegedus B."/>
            <person name="Baldrian P."/>
            <person name="Stursova M."/>
            <person name="Weitz H."/>
            <person name="Taylor A."/>
            <person name="Grigoriev I.V."/>
            <person name="Nagy L.G."/>
            <person name="Martin F."/>
            <person name="Kauserud H."/>
        </authorList>
    </citation>
    <scope>NUCLEOTIDE SEQUENCE</scope>
    <source>
        <strain evidence="1">CBHHK188m</strain>
    </source>
</reference>
<name>A0AAD7IGL9_9AGAR</name>
<gene>
    <name evidence="1" type="ORF">DFH07DRAFT_777888</name>
</gene>
<protein>
    <submittedName>
        <fullName evidence="1">Uncharacterized protein</fullName>
    </submittedName>
</protein>
<dbReference type="EMBL" id="JARJLG010000120">
    <property type="protein sequence ID" value="KAJ7741962.1"/>
    <property type="molecule type" value="Genomic_DNA"/>
</dbReference>
<keyword evidence="2" id="KW-1185">Reference proteome</keyword>
<evidence type="ECO:0000313" key="2">
    <source>
        <dbReference type="Proteomes" id="UP001215280"/>
    </source>
</evidence>
<comment type="caution">
    <text evidence="1">The sequence shown here is derived from an EMBL/GenBank/DDBJ whole genome shotgun (WGS) entry which is preliminary data.</text>
</comment>